<feature type="compositionally biased region" description="Basic residues" evidence="1">
    <location>
        <begin position="237"/>
        <end position="247"/>
    </location>
</feature>
<dbReference type="Proteomes" id="UP000008227">
    <property type="component" value="Chromosome X"/>
</dbReference>
<reference evidence="4" key="3">
    <citation type="submission" date="2025-09" db="UniProtKB">
        <authorList>
            <consortium name="Ensembl"/>
        </authorList>
    </citation>
    <scope>IDENTIFICATION</scope>
</reference>
<dbReference type="AlphaFoldDB" id="A0A4X1SRU7"/>
<dbReference type="Ensembl" id="ENSSSCT00000093429.1">
    <property type="protein sequence ID" value="ENSSSCP00000078242.1"/>
    <property type="gene ID" value="ENSSSCG00000054427.1"/>
</dbReference>
<sequence length="356" mass="39591">MNLFIYVLLLSVWTNSCLDTNQSDETSTAGAKHRESMETKMDTFRKHLLIIVIGIMTIAFVFTCLCLLHYNCLSDDVPKAGTVKKEDIKAKSSRSSKISFSDSKTASLCDPEKQSMPSSIDKLPGLSSPEKASIPSSAEKLTKPSSQEKSCTPESPKKVFRSSCQGKSHRTCSPDKARKRAHAHKEVGQVSSSYPSKAVRPPWQPSPQHPVSPTNSPCPPYPQNQTLSNPSSLSKLTKSHRYHKLKRSVNTGRAERLSRPQSVKSCRCCKEKCLIYRAASGPLVNNISEAKKKNAQSPPFPHKLKPFPKPFHKIDSRDNVSCGNASDHDMLTHDSDGDSDREITIICNMKRKEFIY</sequence>
<feature type="transmembrane region" description="Helical" evidence="2">
    <location>
        <begin position="48"/>
        <end position="70"/>
    </location>
</feature>
<protein>
    <submittedName>
        <fullName evidence="4">Uncharacterized protein</fullName>
    </submittedName>
</protein>
<keyword evidence="5" id="KW-1185">Reference proteome</keyword>
<gene>
    <name evidence="4" type="primary">CXHXorf66</name>
</gene>
<organism evidence="4 5">
    <name type="scientific">Sus scrofa</name>
    <name type="common">Pig</name>
    <dbReference type="NCBI Taxonomy" id="9823"/>
    <lineage>
        <taxon>Eukaryota</taxon>
        <taxon>Metazoa</taxon>
        <taxon>Chordata</taxon>
        <taxon>Craniata</taxon>
        <taxon>Vertebrata</taxon>
        <taxon>Euteleostomi</taxon>
        <taxon>Mammalia</taxon>
        <taxon>Eutheria</taxon>
        <taxon>Laurasiatheria</taxon>
        <taxon>Artiodactyla</taxon>
        <taxon>Suina</taxon>
        <taxon>Suidae</taxon>
        <taxon>Sus</taxon>
    </lineage>
</organism>
<dbReference type="OrthoDB" id="9837811at2759"/>
<feature type="compositionally biased region" description="Polar residues" evidence="1">
    <location>
        <begin position="143"/>
        <end position="153"/>
    </location>
</feature>
<dbReference type="PaxDb" id="9823-ENSSSCP00000013518"/>
<evidence type="ECO:0000313" key="4">
    <source>
        <dbReference type="Ensembl" id="ENSSSCP00000078242.1"/>
    </source>
</evidence>
<reference evidence="4" key="1">
    <citation type="journal article" date="2020" name="Gigascience">
        <title>An improved pig reference genome sequence to enable pig genetics and genomics research.</title>
        <authorList>
            <person name="Warr A."/>
            <person name="Affara N."/>
            <person name="Aken B."/>
            <person name="Beiki H."/>
            <person name="Bickhart D.M."/>
            <person name="Billis K."/>
            <person name="Chow W."/>
            <person name="Eory L."/>
            <person name="Finlayson H.A."/>
            <person name="Flicek P."/>
            <person name="Giron C.G."/>
            <person name="Griffin D.K."/>
            <person name="Hall R."/>
            <person name="Hannum G."/>
            <person name="Hourlier T."/>
            <person name="Howe K."/>
            <person name="Hume D.A."/>
            <person name="Izuogu O."/>
            <person name="Kim K."/>
            <person name="Koren S."/>
            <person name="Liu H."/>
            <person name="Manchanda N."/>
            <person name="Martin F.J."/>
            <person name="Nonneman D.J."/>
            <person name="O'Connor R.E."/>
            <person name="Phillippy A.M."/>
            <person name="Rohrer G.A."/>
            <person name="Rosen B.D."/>
            <person name="Rund L.A."/>
            <person name="Sargent C.A."/>
            <person name="Schook L.B."/>
            <person name="Schroeder S.G."/>
            <person name="Schwartz A.S."/>
            <person name="Skinner B.M."/>
            <person name="Talbot R."/>
            <person name="Tseng E."/>
            <person name="Tuggle C.K."/>
            <person name="Watson M."/>
            <person name="Smith T.P.L."/>
            <person name="Archibald A.L."/>
        </authorList>
    </citation>
    <scope>NUCLEOTIDE SEQUENCE [LARGE SCALE GENOMIC DNA]</scope>
    <source>
        <strain evidence="4">Duroc</strain>
    </source>
</reference>
<feature type="signal peptide" evidence="3">
    <location>
        <begin position="1"/>
        <end position="19"/>
    </location>
</feature>
<dbReference type="RefSeq" id="XP_003135476.1">
    <property type="nucleotide sequence ID" value="XM_003135428.3"/>
</dbReference>
<dbReference type="CTD" id="688842"/>
<dbReference type="KEGG" id="ssc:100524009"/>
<keyword evidence="2" id="KW-0472">Membrane</keyword>
<dbReference type="InterPro" id="IPR038873">
    <property type="entry name" value="CXorf66"/>
</dbReference>
<dbReference type="GeneTree" id="ENSGT00390000004226"/>
<dbReference type="STRING" id="9823.ENSSSCP00000013518"/>
<name>A0A4X1SRU7_PIG</name>
<evidence type="ECO:0000256" key="1">
    <source>
        <dbReference type="SAM" id="MobiDB-lite"/>
    </source>
</evidence>
<dbReference type="OMA" id="KYYSEVD"/>
<feature type="compositionally biased region" description="Polar residues" evidence="1">
    <location>
        <begin position="223"/>
        <end position="236"/>
    </location>
</feature>
<feature type="compositionally biased region" description="Pro residues" evidence="1">
    <location>
        <begin position="202"/>
        <end position="222"/>
    </location>
</feature>
<evidence type="ECO:0000256" key="2">
    <source>
        <dbReference type="SAM" id="Phobius"/>
    </source>
</evidence>
<evidence type="ECO:0000313" key="5">
    <source>
        <dbReference type="Proteomes" id="UP000008227"/>
    </source>
</evidence>
<accession>F1RQ71</accession>
<dbReference type="GeneID" id="100524009"/>
<feature type="chain" id="PRO_5043882076" evidence="3">
    <location>
        <begin position="20"/>
        <end position="356"/>
    </location>
</feature>
<accession>A0A4X1SRU7</accession>
<proteinExistence type="predicted"/>
<dbReference type="PANTHER" id="PTHR37340">
    <property type="entry name" value="GENE 7073-RELATED"/>
    <property type="match status" value="1"/>
</dbReference>
<reference evidence="4" key="2">
    <citation type="submission" date="2025-08" db="UniProtKB">
        <authorList>
            <consortium name="Ensembl"/>
        </authorList>
    </citation>
    <scope>IDENTIFICATION</scope>
</reference>
<dbReference type="PANTHER" id="PTHR37340:SF1">
    <property type="entry name" value="GENE 7073-RELATED"/>
    <property type="match status" value="1"/>
</dbReference>
<keyword evidence="2" id="KW-0812">Transmembrane</keyword>
<keyword evidence="2" id="KW-1133">Transmembrane helix</keyword>
<feature type="region of interest" description="Disordered" evidence="1">
    <location>
        <begin position="102"/>
        <end position="257"/>
    </location>
</feature>
<evidence type="ECO:0000256" key="3">
    <source>
        <dbReference type="SAM" id="SignalP"/>
    </source>
</evidence>
<keyword evidence="3" id="KW-0732">Signal</keyword>
<dbReference type="ExpressionAtlas" id="A0A4X1SRU7">
    <property type="expression patterns" value="baseline"/>
</dbReference>